<dbReference type="InterPro" id="IPR036412">
    <property type="entry name" value="HAD-like_sf"/>
</dbReference>
<keyword evidence="2" id="KW-0378">Hydrolase</keyword>
<dbReference type="SFLD" id="SFLDS00003">
    <property type="entry name" value="Haloacid_Dehalogenase"/>
    <property type="match status" value="1"/>
</dbReference>
<dbReference type="PANTHER" id="PTHR43316">
    <property type="entry name" value="HYDROLASE, HALOACID DELAHOGENASE-RELATED"/>
    <property type="match status" value="1"/>
</dbReference>
<sequence length="220" mass="25466">MNPNMKAIIFDVYGTLFDVYSITSKCEELYPGNGEKMSTLWRKKQLEYAFLCQLMDKYRSFLSITRSSLKYALNELQLLYNEESEKILLEAYKQLSPFPEVESVLQQLQNKKKLVVFSNGSHDMLEPLVKTSTLSPYIDDIISIDDVKQYKPTPASYLHALRTLGYEKEEILFVSSNGWDIIGATNFGFKTAWVNRKNLPLDELDTLPHFMFRDLSGMLK</sequence>
<dbReference type="SFLD" id="SFLDG01135">
    <property type="entry name" value="C1.5.6:_HAD__Beta-PGM__Phospha"/>
    <property type="match status" value="1"/>
</dbReference>
<keyword evidence="4" id="KW-1185">Reference proteome</keyword>
<dbReference type="CDD" id="cd02588">
    <property type="entry name" value="HAD_L2-DEX"/>
    <property type="match status" value="1"/>
</dbReference>
<evidence type="ECO:0000256" key="1">
    <source>
        <dbReference type="ARBA" id="ARBA00008106"/>
    </source>
</evidence>
<comment type="similarity">
    <text evidence="1">Belongs to the HAD-like hydrolase superfamily. S-2-haloalkanoic acid dehalogenase family.</text>
</comment>
<dbReference type="PRINTS" id="PR00413">
    <property type="entry name" value="HADHALOGNASE"/>
</dbReference>
<dbReference type="NCBIfam" id="TIGR01509">
    <property type="entry name" value="HAD-SF-IA-v3"/>
    <property type="match status" value="1"/>
</dbReference>
<dbReference type="InterPro" id="IPR006328">
    <property type="entry name" value="2-HAD"/>
</dbReference>
<reference evidence="3 4" key="1">
    <citation type="journal article" date="2018" name="J. Microbiol.">
        <title>Bacillus spongiae sp. nov., isolated from sponge of Jeju Island.</title>
        <authorList>
            <person name="Lee G.E."/>
            <person name="Im W.T."/>
            <person name="Park J.S."/>
        </authorList>
    </citation>
    <scope>NUCLEOTIDE SEQUENCE [LARGE SCALE GENOMIC DNA]</scope>
    <source>
        <strain evidence="3 4">135PIL107-10</strain>
    </source>
</reference>
<evidence type="ECO:0000313" key="4">
    <source>
        <dbReference type="Proteomes" id="UP001312865"/>
    </source>
</evidence>
<dbReference type="InterPro" id="IPR023214">
    <property type="entry name" value="HAD_sf"/>
</dbReference>
<dbReference type="EMBL" id="JBBAXC010000009">
    <property type="protein sequence ID" value="MEI5907884.1"/>
    <property type="molecule type" value="Genomic_DNA"/>
</dbReference>
<accession>A0ABU8HET4</accession>
<dbReference type="SFLD" id="SFLDF00045">
    <property type="entry name" value="2-haloacid_dehalogenase"/>
    <property type="match status" value="1"/>
</dbReference>
<dbReference type="RefSeq" id="WP_336587317.1">
    <property type="nucleotide sequence ID" value="NZ_JBBAXC010000009.1"/>
</dbReference>
<dbReference type="NCBIfam" id="TIGR01493">
    <property type="entry name" value="HAD-SF-IA-v2"/>
    <property type="match status" value="1"/>
</dbReference>
<dbReference type="NCBIfam" id="TIGR01549">
    <property type="entry name" value="HAD-SF-IA-v1"/>
    <property type="match status" value="1"/>
</dbReference>
<proteinExistence type="inferred from homology"/>
<dbReference type="InterPro" id="IPR051540">
    <property type="entry name" value="S-2-haloacid_dehalogenase"/>
</dbReference>
<comment type="caution">
    <text evidence="3">The sequence shown here is derived from an EMBL/GenBank/DDBJ whole genome shotgun (WGS) entry which is preliminary data.</text>
</comment>
<dbReference type="Pfam" id="PF00702">
    <property type="entry name" value="Hydrolase"/>
    <property type="match status" value="1"/>
</dbReference>
<evidence type="ECO:0000256" key="2">
    <source>
        <dbReference type="ARBA" id="ARBA00022801"/>
    </source>
</evidence>
<dbReference type="NCBIfam" id="TIGR01428">
    <property type="entry name" value="HAD_type_II"/>
    <property type="match status" value="1"/>
</dbReference>
<dbReference type="InterPro" id="IPR006439">
    <property type="entry name" value="HAD-SF_hydro_IA"/>
</dbReference>
<gene>
    <name evidence="3" type="ORF">WAK64_12545</name>
</gene>
<dbReference type="PANTHER" id="PTHR43316:SF3">
    <property type="entry name" value="HALOACID DEHALOGENASE, TYPE II (AFU_ORTHOLOGUE AFUA_2G07750)-RELATED"/>
    <property type="match status" value="1"/>
</dbReference>
<evidence type="ECO:0000313" key="3">
    <source>
        <dbReference type="EMBL" id="MEI5907884.1"/>
    </source>
</evidence>
<name>A0ABU8HET4_9BACI</name>
<dbReference type="SFLD" id="SFLDG01129">
    <property type="entry name" value="C1.5:_HAD__Beta-PGM__Phosphata"/>
    <property type="match status" value="1"/>
</dbReference>
<protein>
    <submittedName>
        <fullName evidence="3">Haloacid dehalogenase type II</fullName>
    </submittedName>
</protein>
<dbReference type="InterPro" id="IPR023198">
    <property type="entry name" value="PGP-like_dom2"/>
</dbReference>
<organism evidence="3 4">
    <name type="scientific">Bacillus spongiae</name>
    <dbReference type="NCBI Taxonomy" id="2683610"/>
    <lineage>
        <taxon>Bacteria</taxon>
        <taxon>Bacillati</taxon>
        <taxon>Bacillota</taxon>
        <taxon>Bacilli</taxon>
        <taxon>Bacillales</taxon>
        <taxon>Bacillaceae</taxon>
        <taxon>Bacillus</taxon>
    </lineage>
</organism>
<dbReference type="SUPFAM" id="SSF56784">
    <property type="entry name" value="HAD-like"/>
    <property type="match status" value="1"/>
</dbReference>
<dbReference type="Gene3D" id="3.40.50.1000">
    <property type="entry name" value="HAD superfamily/HAD-like"/>
    <property type="match status" value="1"/>
</dbReference>
<dbReference type="Gene3D" id="1.10.150.240">
    <property type="entry name" value="Putative phosphatase, domain 2"/>
    <property type="match status" value="1"/>
</dbReference>
<dbReference type="Proteomes" id="UP001312865">
    <property type="component" value="Unassembled WGS sequence"/>
</dbReference>